<evidence type="ECO:0000313" key="3">
    <source>
        <dbReference type="EMBL" id="ANJ64587.1"/>
    </source>
</evidence>
<protein>
    <submittedName>
        <fullName evidence="3">Death on curing protein</fullName>
    </submittedName>
</protein>
<dbReference type="EMBL" id="KX077897">
    <property type="protein sequence ID" value="ANJ64587.1"/>
    <property type="molecule type" value="Genomic_DNA"/>
</dbReference>
<reference evidence="3" key="1">
    <citation type="journal article" date="2016" name="Front. Cell. Infect. Microbiol.">
        <title>Evolution and Diversity of the Antimicrobial Resistance Associated Mobilome in Streptococcus suis: A Probable Mobile Genetic Elements Reservoir for Other Streptococci.</title>
        <authorList>
            <person name="Huang J."/>
            <person name="Ma J."/>
            <person name="Shang K."/>
            <person name="Hu X."/>
            <person name="Liang Y."/>
            <person name="Li D."/>
            <person name="Wu Z."/>
            <person name="Dai L."/>
            <person name="Chen L."/>
            <person name="Wang L."/>
        </authorList>
    </citation>
    <scope>NUCLEOTIDE SEQUENCE</scope>
    <source>
        <strain evidence="3">TZ080501</strain>
        <strain evidence="4">YY060816</strain>
    </source>
</reference>
<proteinExistence type="inferred from homology"/>
<dbReference type="Pfam" id="PF05016">
    <property type="entry name" value="ParE_toxin"/>
    <property type="match status" value="1"/>
</dbReference>
<dbReference type="InterPro" id="IPR035093">
    <property type="entry name" value="RelE/ParE_toxin_dom_sf"/>
</dbReference>
<organism evidence="3">
    <name type="scientific">Streptococcus suis</name>
    <dbReference type="NCBI Taxonomy" id="1307"/>
    <lineage>
        <taxon>Bacteria</taxon>
        <taxon>Bacillati</taxon>
        <taxon>Bacillota</taxon>
        <taxon>Bacilli</taxon>
        <taxon>Lactobacillales</taxon>
        <taxon>Streptococcaceae</taxon>
        <taxon>Streptococcus</taxon>
    </lineage>
</organism>
<accession>A0A1X9I2W4</accession>
<dbReference type="AlphaFoldDB" id="A0A1X9I2W4"/>
<keyword evidence="2" id="KW-1277">Toxin-antitoxin system</keyword>
<evidence type="ECO:0000256" key="1">
    <source>
        <dbReference type="ARBA" id="ARBA00006226"/>
    </source>
</evidence>
<sequence>MIEYPVRLTKQASDDLTAIYRFIAIELQSPLTADKNIHLFEQSIKSLSTFPERCPILEGFESEGIVIRKLIVKNYVIFYRFVGEVVTVLRVLHGTSNIDALLRDIAEDNDVN</sequence>
<dbReference type="Gene3D" id="3.30.2310.20">
    <property type="entry name" value="RelE-like"/>
    <property type="match status" value="1"/>
</dbReference>
<evidence type="ECO:0000256" key="2">
    <source>
        <dbReference type="ARBA" id="ARBA00022649"/>
    </source>
</evidence>
<dbReference type="PANTHER" id="PTHR33755">
    <property type="entry name" value="TOXIN PARE1-RELATED"/>
    <property type="match status" value="1"/>
</dbReference>
<dbReference type="EMBL" id="KX077898">
    <property type="protein sequence ID" value="ANJ64715.1"/>
    <property type="molecule type" value="Genomic_DNA"/>
</dbReference>
<dbReference type="InterPro" id="IPR051803">
    <property type="entry name" value="TA_system_RelE-like_toxin"/>
</dbReference>
<evidence type="ECO:0000313" key="4">
    <source>
        <dbReference type="EMBL" id="ANJ64715.1"/>
    </source>
</evidence>
<comment type="similarity">
    <text evidence="1">Belongs to the RelE toxin family.</text>
</comment>
<name>A0A1X9I2W4_STRSU</name>
<dbReference type="RefSeq" id="WP_014636337.1">
    <property type="nucleotide sequence ID" value="NZ_CP017667.1"/>
</dbReference>
<dbReference type="InterPro" id="IPR007712">
    <property type="entry name" value="RelE/ParE_toxin"/>
</dbReference>